<keyword evidence="10" id="KW-0732">Signal</keyword>
<evidence type="ECO:0000259" key="12">
    <source>
        <dbReference type="Pfam" id="PF07715"/>
    </source>
</evidence>
<dbReference type="NCBIfam" id="TIGR04057">
    <property type="entry name" value="SusC_RagA_signa"/>
    <property type="match status" value="1"/>
</dbReference>
<dbReference type="InterPro" id="IPR023996">
    <property type="entry name" value="TonB-dep_OMP_SusC/RagA"/>
</dbReference>
<dbReference type="InterPro" id="IPR000531">
    <property type="entry name" value="Beta-barrel_TonB"/>
</dbReference>
<name>A0AB33IPT6_9BACT</name>
<dbReference type="InterPro" id="IPR023997">
    <property type="entry name" value="TonB-dep_OMP_SusC/RagA_CS"/>
</dbReference>
<evidence type="ECO:0000256" key="1">
    <source>
        <dbReference type="ARBA" id="ARBA00004571"/>
    </source>
</evidence>
<keyword evidence="3 8" id="KW-1134">Transmembrane beta strand</keyword>
<dbReference type="GO" id="GO:0009279">
    <property type="term" value="C:cell outer membrane"/>
    <property type="evidence" value="ECO:0007669"/>
    <property type="project" value="UniProtKB-SubCell"/>
</dbReference>
<dbReference type="SUPFAM" id="SSF49464">
    <property type="entry name" value="Carboxypeptidase regulatory domain-like"/>
    <property type="match status" value="1"/>
</dbReference>
<feature type="chain" id="PRO_5044316175" evidence="10">
    <location>
        <begin position="29"/>
        <end position="1087"/>
    </location>
</feature>
<organism evidence="13">
    <name type="scientific">Prevotella sp. GTC17253</name>
    <dbReference type="NCBI Taxonomy" id="3236793"/>
    <lineage>
        <taxon>Bacteria</taxon>
        <taxon>Pseudomonadati</taxon>
        <taxon>Bacteroidota</taxon>
        <taxon>Bacteroidia</taxon>
        <taxon>Bacteroidales</taxon>
        <taxon>Prevotellaceae</taxon>
        <taxon>Prevotella</taxon>
    </lineage>
</organism>
<keyword evidence="4 8" id="KW-0812">Transmembrane</keyword>
<dbReference type="Pfam" id="PF13715">
    <property type="entry name" value="CarbopepD_reg_2"/>
    <property type="match status" value="1"/>
</dbReference>
<evidence type="ECO:0000256" key="6">
    <source>
        <dbReference type="ARBA" id="ARBA00023136"/>
    </source>
</evidence>
<dbReference type="InterPro" id="IPR037066">
    <property type="entry name" value="Plug_dom_sf"/>
</dbReference>
<dbReference type="InterPro" id="IPR036942">
    <property type="entry name" value="Beta-barrel_TonB_sf"/>
</dbReference>
<gene>
    <name evidence="13" type="ORF">GTC17253_15440</name>
</gene>
<evidence type="ECO:0000256" key="7">
    <source>
        <dbReference type="ARBA" id="ARBA00023237"/>
    </source>
</evidence>
<comment type="subcellular location">
    <subcellularLocation>
        <location evidence="1 8">Cell outer membrane</location>
        <topology evidence="1 8">Multi-pass membrane protein</topology>
    </subcellularLocation>
</comment>
<evidence type="ECO:0000259" key="11">
    <source>
        <dbReference type="Pfam" id="PF00593"/>
    </source>
</evidence>
<keyword evidence="2 8" id="KW-0813">Transport</keyword>
<dbReference type="InterPro" id="IPR012910">
    <property type="entry name" value="Plug_dom"/>
</dbReference>
<evidence type="ECO:0000256" key="4">
    <source>
        <dbReference type="ARBA" id="ARBA00022692"/>
    </source>
</evidence>
<feature type="domain" description="TonB-dependent receptor-like beta-barrel" evidence="11">
    <location>
        <begin position="432"/>
        <end position="1041"/>
    </location>
</feature>
<dbReference type="EMBL" id="AP035785">
    <property type="protein sequence ID" value="BFO71578.1"/>
    <property type="molecule type" value="Genomic_DNA"/>
</dbReference>
<evidence type="ECO:0000256" key="2">
    <source>
        <dbReference type="ARBA" id="ARBA00022448"/>
    </source>
</evidence>
<feature type="domain" description="TonB-dependent receptor plug" evidence="12">
    <location>
        <begin position="134"/>
        <end position="236"/>
    </location>
</feature>
<dbReference type="Gene3D" id="2.170.130.10">
    <property type="entry name" value="TonB-dependent receptor, plug domain"/>
    <property type="match status" value="1"/>
</dbReference>
<proteinExistence type="inferred from homology"/>
<dbReference type="SUPFAM" id="SSF56935">
    <property type="entry name" value="Porins"/>
    <property type="match status" value="1"/>
</dbReference>
<accession>A0AB33IPT6</accession>
<comment type="similarity">
    <text evidence="8 9">Belongs to the TonB-dependent receptor family.</text>
</comment>
<evidence type="ECO:0000256" key="8">
    <source>
        <dbReference type="PROSITE-ProRule" id="PRU01360"/>
    </source>
</evidence>
<sequence>MTLHFRKTALVMGACATLGLTYSPQALATLPNSSVNEVQQAKKVTGHIVDSQGPVIGATVLEKGTTNGAVTDLDGNFSINVKPGATLVISYIGYKTQEIQVGNQSNISLTLQAEDTSLDEVVVVGYGVQKKKLVTGATVEVKGTDVQKLNTTQALGALQSMSPGVNIQAVSGRPGDGFKVTIRGAGTNGDTKPLYVIDGVAGGDINNLNPADIERIDVLKDAASAAIYGSAAANGVILVTTRQGKEGKVQVSYDGNIGWQNVYRMPDLLTAKEYMQVQDLVRNNSGVEPWNWSKFIDADLLEAYNNGTNKGTNWLDLLRNKNAVTTSHAINITGGTDRSRFSTGLGYQYQDGVFGGDVAKSDYRRFTLRLNSEHVIYRNSKGLDVVKVGENVYYNHRENQGIQIGNQYGNTISDMLRANPLVPLYNADGNYFGNDDLKNSGTDGWYTYNSYTVNPFYVLQNSQGANNKSRGFNISAVGYYEIQPIKNLVYRGQINYNQSSWSYRSFLPNFNANENTAGMKRTTDQVTQQAGLGWGWSSTHTVSYKFDLNKIHHLDVLAGMEYGESKPTFGEDISAISTTSVFGDFRHAYLYLTNDRGGKATVDGKPYGDSRGLSYFGRINYDYNETYMLTAIFRADGSSIFAPGHRWGYFPSVSAGWVVSNEKFMESTRSWMDYLKLRASWGQNGNKNIVDNFAYQATFAFDAKSNYSFNNNKDSYTSGASPSRLANPELTWETSEQTNVGLDARFLNQRLNVNFDWYYKKTKDLLLRVPVAATTGFDDQLQNAGTVRNTGIELGLNWQDKVGTDFTYGVNYNIAYNNNKVIKVNSTRKYNEGGNDNLAQNTGIMARFEEGFPIGYFYGYKTEGVIQNQSDLEAYIAKNTGGDASKTLQGTGLKPGDLKFVDTNSDGVINAEDKTNLGNPTPDVTMGLSLNVGYKGFDFAVTGYAALGQQVARSYRKFTDGEQENYTSEVYSYWTGEGTSNRYPLLARMNTGPNWQQVSDIYVDNSGYFRLQNLTVGYDFAKSWKACPFSQLRLYFAAQNLFTITNYKGMDPENGMALNGAEPWVTGVDVGNYPQPRTFLVGVNVKF</sequence>
<dbReference type="Gene3D" id="2.40.170.20">
    <property type="entry name" value="TonB-dependent receptor, beta-barrel domain"/>
    <property type="match status" value="1"/>
</dbReference>
<dbReference type="Gene3D" id="2.60.40.1120">
    <property type="entry name" value="Carboxypeptidase-like, regulatory domain"/>
    <property type="match status" value="1"/>
</dbReference>
<dbReference type="InterPro" id="IPR008969">
    <property type="entry name" value="CarboxyPept-like_regulatory"/>
</dbReference>
<feature type="signal peptide" evidence="10">
    <location>
        <begin position="1"/>
        <end position="28"/>
    </location>
</feature>
<protein>
    <submittedName>
        <fullName evidence="13">TonB-dependent receptor</fullName>
    </submittedName>
</protein>
<evidence type="ECO:0000256" key="10">
    <source>
        <dbReference type="SAM" id="SignalP"/>
    </source>
</evidence>
<evidence type="ECO:0000256" key="3">
    <source>
        <dbReference type="ARBA" id="ARBA00022452"/>
    </source>
</evidence>
<keyword evidence="7 8" id="KW-0998">Cell outer membrane</keyword>
<dbReference type="AlphaFoldDB" id="A0AB33IPT6"/>
<dbReference type="FunFam" id="2.60.40.1120:FF:000003">
    <property type="entry name" value="Outer membrane protein Omp121"/>
    <property type="match status" value="1"/>
</dbReference>
<evidence type="ECO:0000256" key="9">
    <source>
        <dbReference type="RuleBase" id="RU003357"/>
    </source>
</evidence>
<keyword evidence="13" id="KW-0675">Receptor</keyword>
<evidence type="ECO:0000313" key="13">
    <source>
        <dbReference type="EMBL" id="BFO71578.1"/>
    </source>
</evidence>
<dbReference type="InterPro" id="IPR039426">
    <property type="entry name" value="TonB-dep_rcpt-like"/>
</dbReference>
<keyword evidence="5 9" id="KW-0798">TonB box</keyword>
<reference evidence="13" key="1">
    <citation type="submission" date="2024-07" db="EMBL/GenBank/DDBJ databases">
        <title>Complete genome sequence of Prevotella sp. YM-2024 GTC17253.</title>
        <authorList>
            <person name="Hayashi M."/>
            <person name="Muto Y."/>
            <person name="Tanaka K."/>
            <person name="Niwa H."/>
        </authorList>
    </citation>
    <scope>NUCLEOTIDE SEQUENCE</scope>
    <source>
        <strain evidence="13">GTC17253</strain>
    </source>
</reference>
<keyword evidence="6 8" id="KW-0472">Membrane</keyword>
<evidence type="ECO:0000256" key="5">
    <source>
        <dbReference type="ARBA" id="ARBA00023077"/>
    </source>
</evidence>
<dbReference type="NCBIfam" id="TIGR04056">
    <property type="entry name" value="OMP_RagA_SusC"/>
    <property type="match status" value="1"/>
</dbReference>
<dbReference type="Pfam" id="PF00593">
    <property type="entry name" value="TonB_dep_Rec_b-barrel"/>
    <property type="match status" value="1"/>
</dbReference>
<dbReference type="Pfam" id="PF07715">
    <property type="entry name" value="Plug"/>
    <property type="match status" value="1"/>
</dbReference>
<dbReference type="PROSITE" id="PS52016">
    <property type="entry name" value="TONB_DEPENDENT_REC_3"/>
    <property type="match status" value="1"/>
</dbReference>